<keyword evidence="14" id="KW-1185">Reference proteome</keyword>
<comment type="subcellular location">
    <subcellularLocation>
        <location evidence="11">Cell membrane</location>
        <topology evidence="11">Single-pass membrane protein</topology>
    </subcellularLocation>
</comment>
<keyword evidence="8 11" id="KW-1133">Transmembrane helix</keyword>
<evidence type="ECO:0000256" key="8">
    <source>
        <dbReference type="ARBA" id="ARBA00022989"/>
    </source>
</evidence>
<name>A0A1H1MGW6_9ACTN</name>
<keyword evidence="10 11" id="KW-0472">Membrane</keyword>
<evidence type="ECO:0000256" key="2">
    <source>
        <dbReference type="ARBA" id="ARBA00022475"/>
    </source>
</evidence>
<keyword evidence="5 11" id="KW-0547">Nucleotide-binding</keyword>
<protein>
    <recommendedName>
        <fullName evidence="11">Potassium-transporting ATPase KdpC subunit</fullName>
    </recommendedName>
    <alternativeName>
        <fullName evidence="11">ATP phosphohydrolase [potassium-transporting] C chain</fullName>
    </alternativeName>
    <alternativeName>
        <fullName evidence="11">Potassium-binding and translocating subunit C</fullName>
    </alternativeName>
    <alternativeName>
        <fullName evidence="11">Potassium-translocating ATPase C chain</fullName>
    </alternativeName>
</protein>
<dbReference type="OrthoDB" id="9788285at2"/>
<comment type="function">
    <text evidence="11">Part of the high-affinity ATP-driven potassium transport (or Kdp) system, which catalyzes the hydrolysis of ATP coupled with the electrogenic transport of potassium into the cytoplasm. This subunit acts as a catalytic chaperone that increases the ATP-binding affinity of the ATP-hydrolyzing subunit KdpB by the formation of a transient KdpB/KdpC/ATP ternary complex.</text>
</comment>
<evidence type="ECO:0000256" key="7">
    <source>
        <dbReference type="ARBA" id="ARBA00022958"/>
    </source>
</evidence>
<organism evidence="13 14">
    <name type="scientific">Actinopolymorpha singaporensis</name>
    <dbReference type="NCBI Taxonomy" id="117157"/>
    <lineage>
        <taxon>Bacteria</taxon>
        <taxon>Bacillati</taxon>
        <taxon>Actinomycetota</taxon>
        <taxon>Actinomycetes</taxon>
        <taxon>Propionibacteriales</taxon>
        <taxon>Actinopolymorphaceae</taxon>
        <taxon>Actinopolymorpha</taxon>
    </lineage>
</organism>
<evidence type="ECO:0000256" key="6">
    <source>
        <dbReference type="ARBA" id="ARBA00022840"/>
    </source>
</evidence>
<dbReference type="NCBIfam" id="NF001454">
    <property type="entry name" value="PRK00315.1"/>
    <property type="match status" value="1"/>
</dbReference>
<feature type="region of interest" description="Disordered" evidence="12">
    <location>
        <begin position="73"/>
        <end position="98"/>
    </location>
</feature>
<dbReference type="Proteomes" id="UP000198983">
    <property type="component" value="Chromosome I"/>
</dbReference>
<dbReference type="PANTHER" id="PTHR30042">
    <property type="entry name" value="POTASSIUM-TRANSPORTING ATPASE C CHAIN"/>
    <property type="match status" value="1"/>
</dbReference>
<comment type="subunit">
    <text evidence="11">The system is composed of three essential subunits: KdpA, KdpB and KdpC.</text>
</comment>
<dbReference type="GO" id="GO:0005524">
    <property type="term" value="F:ATP binding"/>
    <property type="evidence" value="ECO:0007669"/>
    <property type="project" value="UniProtKB-UniRule"/>
</dbReference>
<evidence type="ECO:0000256" key="1">
    <source>
        <dbReference type="ARBA" id="ARBA00022448"/>
    </source>
</evidence>
<keyword evidence="9 11" id="KW-0406">Ion transport</keyword>
<feature type="transmembrane region" description="Helical" evidence="11">
    <location>
        <begin position="17"/>
        <end position="37"/>
    </location>
</feature>
<evidence type="ECO:0000256" key="4">
    <source>
        <dbReference type="ARBA" id="ARBA00022692"/>
    </source>
</evidence>
<dbReference type="GO" id="GO:0008556">
    <property type="term" value="F:P-type potassium transmembrane transporter activity"/>
    <property type="evidence" value="ECO:0007669"/>
    <property type="project" value="InterPro"/>
</dbReference>
<comment type="similarity">
    <text evidence="11">Belongs to the KdpC family.</text>
</comment>
<keyword evidence="4 11" id="KW-0812">Transmembrane</keyword>
<dbReference type="STRING" id="117157.SAMN04489717_0821"/>
<accession>A0A1H1MGW6</accession>
<dbReference type="RefSeq" id="WP_092650670.1">
    <property type="nucleotide sequence ID" value="NZ_LT629732.1"/>
</dbReference>
<evidence type="ECO:0000313" key="13">
    <source>
        <dbReference type="EMBL" id="SDR86013.1"/>
    </source>
</evidence>
<dbReference type="HAMAP" id="MF_00276">
    <property type="entry name" value="KdpC"/>
    <property type="match status" value="1"/>
</dbReference>
<evidence type="ECO:0000256" key="12">
    <source>
        <dbReference type="SAM" id="MobiDB-lite"/>
    </source>
</evidence>
<dbReference type="AlphaFoldDB" id="A0A1H1MGW6"/>
<dbReference type="Pfam" id="PF02669">
    <property type="entry name" value="KdpC"/>
    <property type="match status" value="1"/>
</dbReference>
<evidence type="ECO:0000313" key="14">
    <source>
        <dbReference type="Proteomes" id="UP000198983"/>
    </source>
</evidence>
<feature type="compositionally biased region" description="Polar residues" evidence="12">
    <location>
        <begin position="76"/>
        <end position="96"/>
    </location>
</feature>
<keyword evidence="2 11" id="KW-1003">Cell membrane</keyword>
<dbReference type="InterPro" id="IPR003820">
    <property type="entry name" value="KdpC"/>
</dbReference>
<evidence type="ECO:0000256" key="10">
    <source>
        <dbReference type="ARBA" id="ARBA00023136"/>
    </source>
</evidence>
<evidence type="ECO:0000256" key="5">
    <source>
        <dbReference type="ARBA" id="ARBA00022741"/>
    </source>
</evidence>
<dbReference type="NCBIfam" id="TIGR00681">
    <property type="entry name" value="kdpC"/>
    <property type="match status" value="1"/>
</dbReference>
<dbReference type="GO" id="GO:0005886">
    <property type="term" value="C:plasma membrane"/>
    <property type="evidence" value="ECO:0007669"/>
    <property type="project" value="UniProtKB-SubCell"/>
</dbReference>
<gene>
    <name evidence="11" type="primary">kdpC</name>
    <name evidence="13" type="ORF">SAMN04489717_0821</name>
</gene>
<sequence>MTAVDATIRQLGPALRALLVLTVITGVLYPLAVWGVGQVAFRDQAAGSLVHRDGRVVGSRLIGQEFTGPRWFHSRPSATGDTPYDATNSYGSNLGPTNPELVKVVGERRAQVAKENGVAESAVPPDAVTAGGSGLDPHISPAYAQVQLSRVARANHLAPGQVARLVEEHTDRPSLGFLGEPGVNVVGVNLALRDLVHHQQRTRTR</sequence>
<dbReference type="EMBL" id="LT629732">
    <property type="protein sequence ID" value="SDR86013.1"/>
    <property type="molecule type" value="Genomic_DNA"/>
</dbReference>
<dbReference type="PANTHER" id="PTHR30042:SF2">
    <property type="entry name" value="POTASSIUM-TRANSPORTING ATPASE KDPC SUBUNIT"/>
    <property type="match status" value="1"/>
</dbReference>
<reference evidence="13 14" key="1">
    <citation type="submission" date="2016-10" db="EMBL/GenBank/DDBJ databases">
        <authorList>
            <person name="de Groot N.N."/>
        </authorList>
    </citation>
    <scope>NUCLEOTIDE SEQUENCE [LARGE SCALE GENOMIC DNA]</scope>
    <source>
        <strain evidence="13 14">DSM 22024</strain>
    </source>
</reference>
<evidence type="ECO:0000256" key="3">
    <source>
        <dbReference type="ARBA" id="ARBA00022538"/>
    </source>
</evidence>
<dbReference type="PIRSF" id="PIRSF001296">
    <property type="entry name" value="K_ATPase_KdpC"/>
    <property type="match status" value="1"/>
</dbReference>
<keyword evidence="3 11" id="KW-0633">Potassium transport</keyword>
<proteinExistence type="inferred from homology"/>
<keyword evidence="7 11" id="KW-0630">Potassium</keyword>
<keyword evidence="1 11" id="KW-0813">Transport</keyword>
<evidence type="ECO:0000256" key="9">
    <source>
        <dbReference type="ARBA" id="ARBA00023065"/>
    </source>
</evidence>
<evidence type="ECO:0000256" key="11">
    <source>
        <dbReference type="HAMAP-Rule" id="MF_00276"/>
    </source>
</evidence>
<keyword evidence="6 11" id="KW-0067">ATP-binding</keyword>